<name>A0A5N4AS71_PHOPY</name>
<comment type="caution">
    <text evidence="1">The sequence shown here is derived from an EMBL/GenBank/DDBJ whole genome shotgun (WGS) entry which is preliminary data.</text>
</comment>
<evidence type="ECO:0000313" key="1">
    <source>
        <dbReference type="EMBL" id="KAB0800184.1"/>
    </source>
</evidence>
<dbReference type="Proteomes" id="UP000327044">
    <property type="component" value="Unassembled WGS sequence"/>
</dbReference>
<accession>A0A5N4AS71</accession>
<dbReference type="EMBL" id="VVIM01000004">
    <property type="protein sequence ID" value="KAB0800184.1"/>
    <property type="molecule type" value="Genomic_DNA"/>
</dbReference>
<keyword evidence="2" id="KW-1185">Reference proteome</keyword>
<dbReference type="InParanoid" id="A0A5N4AS71"/>
<dbReference type="AlphaFoldDB" id="A0A5N4AS71"/>
<gene>
    <name evidence="1" type="ORF">PPYR_05924</name>
</gene>
<protein>
    <submittedName>
        <fullName evidence="1">Uncharacterized protein</fullName>
    </submittedName>
</protein>
<proteinExistence type="predicted"/>
<reference evidence="1 2" key="1">
    <citation type="journal article" date="2018" name="Elife">
        <title>Firefly genomes illuminate parallel origins of bioluminescence in beetles.</title>
        <authorList>
            <person name="Fallon T.R."/>
            <person name="Lower S.E."/>
            <person name="Chang C.H."/>
            <person name="Bessho-Uehara M."/>
            <person name="Martin G.J."/>
            <person name="Bewick A.J."/>
            <person name="Behringer M."/>
            <person name="Debat H.J."/>
            <person name="Wong I."/>
            <person name="Day J.C."/>
            <person name="Suvorov A."/>
            <person name="Silva C.J."/>
            <person name="Stanger-Hall K.F."/>
            <person name="Hall D.W."/>
            <person name="Schmitz R.J."/>
            <person name="Nelson D.R."/>
            <person name="Lewis S.M."/>
            <person name="Shigenobu S."/>
            <person name="Bybee S.M."/>
            <person name="Larracuente A.M."/>
            <person name="Oba Y."/>
            <person name="Weng J.K."/>
        </authorList>
    </citation>
    <scope>NUCLEOTIDE SEQUENCE [LARGE SCALE GENOMIC DNA]</scope>
    <source>
        <strain evidence="1">1611_PpyrPB1</strain>
        <tissue evidence="1">Whole body</tissue>
    </source>
</reference>
<sequence length="152" mass="17603">MNPEEIDGSNSIQQLACNAREMLLPSKSKTVYEAAYREYRRWYWGKKINCTTEDCILAYFNSELVSYKSSSLWSKYSMLRSTINLNEGVDISKFPSLIPYLKRKGEGHKAKKSLTLDRENVNTFLLKANSSYIRSSWRMQATGISFIGDHEY</sequence>
<organism evidence="1 2">
    <name type="scientific">Photinus pyralis</name>
    <name type="common">Common eastern firefly</name>
    <name type="synonym">Lampyris pyralis</name>
    <dbReference type="NCBI Taxonomy" id="7054"/>
    <lineage>
        <taxon>Eukaryota</taxon>
        <taxon>Metazoa</taxon>
        <taxon>Ecdysozoa</taxon>
        <taxon>Arthropoda</taxon>
        <taxon>Hexapoda</taxon>
        <taxon>Insecta</taxon>
        <taxon>Pterygota</taxon>
        <taxon>Neoptera</taxon>
        <taxon>Endopterygota</taxon>
        <taxon>Coleoptera</taxon>
        <taxon>Polyphaga</taxon>
        <taxon>Elateriformia</taxon>
        <taxon>Elateroidea</taxon>
        <taxon>Lampyridae</taxon>
        <taxon>Lampyrinae</taxon>
        <taxon>Photinus</taxon>
    </lineage>
</organism>
<evidence type="ECO:0000313" key="2">
    <source>
        <dbReference type="Proteomes" id="UP000327044"/>
    </source>
</evidence>